<proteinExistence type="predicted"/>
<accession>A0A0F9S5R8</accession>
<feature type="domain" description="ARG and Rhodanese-Phosphatase-superfamily-associated" evidence="1">
    <location>
        <begin position="12"/>
        <end position="263"/>
    </location>
</feature>
<dbReference type="EMBL" id="LAZR01000625">
    <property type="protein sequence ID" value="KKN62409.1"/>
    <property type="molecule type" value="Genomic_DNA"/>
</dbReference>
<gene>
    <name evidence="2" type="ORF">LCGC14_0512060</name>
</gene>
<protein>
    <recommendedName>
        <fullName evidence="1">ARG and Rhodanese-Phosphatase-superfamily-associated domain-containing protein</fullName>
    </recommendedName>
</protein>
<name>A0A0F9S5R8_9ZZZZ</name>
<dbReference type="Pfam" id="PF20208">
    <property type="entry name" value="ARPP-1"/>
    <property type="match status" value="1"/>
</dbReference>
<dbReference type="AlphaFoldDB" id="A0A0F9S5R8"/>
<organism evidence="2">
    <name type="scientific">marine sediment metagenome</name>
    <dbReference type="NCBI Taxonomy" id="412755"/>
    <lineage>
        <taxon>unclassified sequences</taxon>
        <taxon>metagenomes</taxon>
        <taxon>ecological metagenomes</taxon>
    </lineage>
</organism>
<evidence type="ECO:0000313" key="2">
    <source>
        <dbReference type="EMBL" id="KKN62409.1"/>
    </source>
</evidence>
<evidence type="ECO:0000259" key="1">
    <source>
        <dbReference type="Pfam" id="PF20208"/>
    </source>
</evidence>
<dbReference type="InterPro" id="IPR046699">
    <property type="entry name" value="ARPP-1"/>
</dbReference>
<comment type="caution">
    <text evidence="2">The sequence shown here is derived from an EMBL/GenBank/DDBJ whole genome shotgun (WGS) entry which is preliminary data.</text>
</comment>
<reference evidence="2" key="1">
    <citation type="journal article" date="2015" name="Nature">
        <title>Complex archaea that bridge the gap between prokaryotes and eukaryotes.</title>
        <authorList>
            <person name="Spang A."/>
            <person name="Saw J.H."/>
            <person name="Jorgensen S.L."/>
            <person name="Zaremba-Niedzwiedzka K."/>
            <person name="Martijn J."/>
            <person name="Lind A.E."/>
            <person name="van Eijk R."/>
            <person name="Schleper C."/>
            <person name="Guy L."/>
            <person name="Ettema T.J."/>
        </authorList>
    </citation>
    <scope>NUCLEOTIDE SEQUENCE</scope>
</reference>
<sequence>MTIFEKLGFNDLEFGEVQSVDEMTVLPIVGEDRNEGISNPEEVTFQETSNYGSMVFQNTGDGIGIIPSNTMIISEKAAQDHAMSDVGLVPTKEKISFNNAVCIQSSQGGQLSNKKNQYDILPLELRKALLNTDLRYQEEYSKLWDSIEKFLADIPEVRQSAHLEYFFRPYEKELNDFVGEFEPIENQLGAAIFFNMQPVGIEIMPSNKHWEYYWRWILRGCYGAQLLKLRLTNKISPQKLDFKDDIESFINDFTSSLIKQVNKLPELSLIGQLDIGGFQKRFVLSGNTGGDIVVRNNQAVYASIV</sequence>